<dbReference type="AlphaFoldDB" id="A0A023D0Z9"/>
<gene>
    <name evidence="1" type="ORF">Amme_006_028</name>
</gene>
<evidence type="ECO:0000313" key="2">
    <source>
        <dbReference type="Proteomes" id="UP000019760"/>
    </source>
</evidence>
<comment type="caution">
    <text evidence="1">The sequence shown here is derived from an EMBL/GenBank/DDBJ whole genome shotgun (WGS) entry which is preliminary data.</text>
</comment>
<dbReference type="Proteomes" id="UP000019760">
    <property type="component" value="Unassembled WGS sequence"/>
</dbReference>
<dbReference type="Gene3D" id="3.40.190.10">
    <property type="entry name" value="Periplasmic binding protein-like II"/>
    <property type="match status" value="2"/>
</dbReference>
<dbReference type="PANTHER" id="PTHR30024">
    <property type="entry name" value="ALIPHATIC SULFONATES-BINDING PROTEIN-RELATED"/>
    <property type="match status" value="1"/>
</dbReference>
<accession>A0A023D0Z9</accession>
<evidence type="ECO:0000313" key="1">
    <source>
        <dbReference type="EMBL" id="GAJ27797.1"/>
    </source>
</evidence>
<reference evidence="1 2" key="2">
    <citation type="journal article" date="2014" name="FEMS Microbiol. Lett.">
        <title>Draft genomic DNA sequence of the facultatively methylotrophic bacterium Acidomonas methanolica type strain MB58.</title>
        <authorList>
            <person name="Higashiura N."/>
            <person name="Hadano H."/>
            <person name="Hirakawa H."/>
            <person name="Matsutani M."/>
            <person name="Takabe S."/>
            <person name="Matsushita K."/>
            <person name="Azuma Y."/>
        </authorList>
    </citation>
    <scope>NUCLEOTIDE SEQUENCE [LARGE SCALE GENOMIC DNA]</scope>
    <source>
        <strain evidence="1 2">MB58</strain>
    </source>
</reference>
<sequence>MVGGAALAVFALVEGPFLMRPRHGKLASDGRRRELKLIWPDADTNTLLHLARMTTFDRYGLDVTVINAANGDSALDALTNGSVDAAAVPLLDLLPRLHATPTPELPGLVLCGLGGGSFRLLAATRGTEIHRVVDLAGKSIGVQRLDGLDQRFAAIRLRRRGINPVTGVRWVVLQEADFDDALRNGRVDALVAHDPLAWEVMQATKGMSTTVISSLTGADRERTNLVLTLSAARLAADPDLAAMLILAMQEAAAAWPEQKAALASMLSDLPDPVPQPEKMLAQEVPPHIVTGHDLIVEMAESIDEMKLIGSIPDGERSSVLAHRLCHRTPGAG</sequence>
<protein>
    <submittedName>
        <fullName evidence="1">ABC transporter nitrate/sulfonate/bicarbonate permease</fullName>
    </submittedName>
</protein>
<dbReference type="EMBL" id="BAND01000006">
    <property type="protein sequence ID" value="GAJ27797.1"/>
    <property type="molecule type" value="Genomic_DNA"/>
</dbReference>
<name>A0A023D0Z9_ACIMT</name>
<organism evidence="1 2">
    <name type="scientific">Acidomonas methanolica NBRC 104435</name>
    <dbReference type="NCBI Taxonomy" id="1231351"/>
    <lineage>
        <taxon>Bacteria</taxon>
        <taxon>Pseudomonadati</taxon>
        <taxon>Pseudomonadota</taxon>
        <taxon>Alphaproteobacteria</taxon>
        <taxon>Acetobacterales</taxon>
        <taxon>Acetobacteraceae</taxon>
        <taxon>Acidomonas</taxon>
    </lineage>
</organism>
<proteinExistence type="predicted"/>
<reference evidence="2" key="1">
    <citation type="journal article" date="2014" name="FEMS Microbiol. Lett.">
        <title>Draft Genomic DNA Sequence of the Facultatively Methylotrophic Bacterium Acidomonas methanolica type strain MB58.</title>
        <authorList>
            <person name="Higashiura N."/>
            <person name="Hadano H."/>
            <person name="Hirakawa H."/>
            <person name="Matsutani M."/>
            <person name="Takabe S."/>
            <person name="Matsushita K."/>
            <person name="Azuma Y."/>
        </authorList>
    </citation>
    <scope>NUCLEOTIDE SEQUENCE [LARGE SCALE GENOMIC DNA]</scope>
    <source>
        <strain evidence="2">MB58</strain>
    </source>
</reference>
<dbReference type="SUPFAM" id="SSF53850">
    <property type="entry name" value="Periplasmic binding protein-like II"/>
    <property type="match status" value="1"/>
</dbReference>
<keyword evidence="2" id="KW-1185">Reference proteome</keyword>
<dbReference type="Pfam" id="PF13379">
    <property type="entry name" value="NMT1_2"/>
    <property type="match status" value="1"/>
</dbReference>